<dbReference type="Pfam" id="PF00672">
    <property type="entry name" value="HAMP"/>
    <property type="match status" value="1"/>
</dbReference>
<dbReference type="Gene3D" id="6.10.340.10">
    <property type="match status" value="1"/>
</dbReference>
<dbReference type="SUPFAM" id="SSF158472">
    <property type="entry name" value="HAMP domain-like"/>
    <property type="match status" value="1"/>
</dbReference>
<dbReference type="AlphaFoldDB" id="A0A0H3UAX1"/>
<dbReference type="EMBL" id="KF540252">
    <property type="protein sequence ID" value="AIF26917.1"/>
    <property type="molecule type" value="Genomic_DNA"/>
</dbReference>
<dbReference type="GO" id="GO:0007165">
    <property type="term" value="P:signal transduction"/>
    <property type="evidence" value="ECO:0007669"/>
    <property type="project" value="InterPro"/>
</dbReference>
<name>A0A0H3UAX1_9BACT</name>
<keyword evidence="2" id="KW-1133">Transmembrane helix</keyword>
<dbReference type="PANTHER" id="PTHR43156:SF2">
    <property type="entry name" value="STAGE II SPORULATION PROTEIN E"/>
    <property type="match status" value="1"/>
</dbReference>
<organism evidence="4">
    <name type="scientific">uncultured bacterium fosmid pJB154B8_contig II</name>
    <dbReference type="NCBI Taxonomy" id="1478053"/>
    <lineage>
        <taxon>Bacteria</taxon>
        <taxon>environmental samples</taxon>
    </lineage>
</organism>
<dbReference type="SUPFAM" id="SSF81606">
    <property type="entry name" value="PP2C-like"/>
    <property type="match status" value="1"/>
</dbReference>
<evidence type="ECO:0000256" key="2">
    <source>
        <dbReference type="SAM" id="Phobius"/>
    </source>
</evidence>
<evidence type="ECO:0000259" key="3">
    <source>
        <dbReference type="PROSITE" id="PS50885"/>
    </source>
</evidence>
<evidence type="ECO:0000256" key="1">
    <source>
        <dbReference type="ARBA" id="ARBA00022801"/>
    </source>
</evidence>
<keyword evidence="1" id="KW-0378">Hydrolase</keyword>
<sequence>MEQNKLYKTTFHKRLSLIVAVTVLVVFAILFSINIFGAITDLNQKEKESSLAKVMLYTSKIEQEVGTIETEIRAHEIALRRNILSPDSIRMVLEDIMKDDRLQFAYVAFEPSWNNVGEAGRMFEVDRKDDGTIVFNKVEKEYKYRTYPFYIIPVRTKRDYWSYPYFENGKQISSFVHPLIDKNGKVIGVIGADLNLNILTKNLASLKHIDEKSDAFISVLGNDGGYLVHNNEEMIANETYITDARTHNSPDLEDLGRKILSGESGSSVIYYDGVKEMVSYSHVNGVNWGVLMRIPYIEIYVSIMKGILFSILAMIICVVLLTALIRYVIKKGTRPITEYADAAMKIAKGDFDTPVNTQKTGDEIQYLGDSLNKMRVDLKDYVQELATTTASRQTLEKELLIAHDIQMSMLPRLFPCPPTHKHVDAYAYLKPAKAVGGDLYDFVVKDDILYFIIGDVSGKGIPASLIMAITSSVFRASNQINWSPKDIVENINNTIAPNNELNMFVTLIVGELNLFNGHLRFCNAGHDPMILAHEGKCDILSMYKNLPVGLMENYKYKMNEIDLFWNDKLVLFTDGIAEAENENKELYTIERLRSMVETISGTTPSVLVNTVIEDVKAYAGEAEQSDDITMMCIHFVRG</sequence>
<dbReference type="Gene3D" id="3.60.40.10">
    <property type="entry name" value="PPM-type phosphatase domain"/>
    <property type="match status" value="1"/>
</dbReference>
<keyword evidence="2" id="KW-0812">Transmembrane</keyword>
<dbReference type="CDD" id="cd06225">
    <property type="entry name" value="HAMP"/>
    <property type="match status" value="1"/>
</dbReference>
<dbReference type="SMART" id="SM00304">
    <property type="entry name" value="HAMP"/>
    <property type="match status" value="1"/>
</dbReference>
<dbReference type="CDD" id="cd12913">
    <property type="entry name" value="PDC1_MCP_like"/>
    <property type="match status" value="1"/>
</dbReference>
<reference evidence="4" key="1">
    <citation type="submission" date="2013-08" db="EMBL/GenBank/DDBJ databases">
        <title>Comparison of modified E. coli strains.</title>
        <authorList>
            <person name="Juergensen J."/>
            <person name="Bonge A."/>
            <person name="Streit W.R."/>
        </authorList>
    </citation>
    <scope>NUCLEOTIDE SEQUENCE</scope>
</reference>
<evidence type="ECO:0000313" key="4">
    <source>
        <dbReference type="EMBL" id="AIF26917.1"/>
    </source>
</evidence>
<dbReference type="InterPro" id="IPR036457">
    <property type="entry name" value="PPM-type-like_dom_sf"/>
</dbReference>
<dbReference type="InterPro" id="IPR052016">
    <property type="entry name" value="Bact_Sigma-Reg"/>
</dbReference>
<dbReference type="InterPro" id="IPR001932">
    <property type="entry name" value="PPM-type_phosphatase-like_dom"/>
</dbReference>
<dbReference type="SMART" id="SM00331">
    <property type="entry name" value="PP2C_SIG"/>
    <property type="match status" value="1"/>
</dbReference>
<feature type="transmembrane region" description="Helical" evidence="2">
    <location>
        <begin position="307"/>
        <end position="329"/>
    </location>
</feature>
<proteinExistence type="predicted"/>
<dbReference type="PROSITE" id="PS50885">
    <property type="entry name" value="HAMP"/>
    <property type="match status" value="1"/>
</dbReference>
<dbReference type="GO" id="GO:0016020">
    <property type="term" value="C:membrane"/>
    <property type="evidence" value="ECO:0007669"/>
    <property type="project" value="InterPro"/>
</dbReference>
<dbReference type="CDD" id="cd12912">
    <property type="entry name" value="PDC2_MCP_like"/>
    <property type="match status" value="1"/>
</dbReference>
<dbReference type="PANTHER" id="PTHR43156">
    <property type="entry name" value="STAGE II SPORULATION PROTEIN E-RELATED"/>
    <property type="match status" value="1"/>
</dbReference>
<keyword evidence="2" id="KW-0472">Membrane</keyword>
<protein>
    <recommendedName>
        <fullName evidence="3">HAMP domain-containing protein</fullName>
    </recommendedName>
</protein>
<dbReference type="GO" id="GO:0016791">
    <property type="term" value="F:phosphatase activity"/>
    <property type="evidence" value="ECO:0007669"/>
    <property type="project" value="TreeGrafter"/>
</dbReference>
<accession>A0A0H3UAX1</accession>
<dbReference type="Pfam" id="PF07228">
    <property type="entry name" value="SpoIIE"/>
    <property type="match status" value="1"/>
</dbReference>
<feature type="transmembrane region" description="Helical" evidence="2">
    <location>
        <begin position="15"/>
        <end position="39"/>
    </location>
</feature>
<feature type="domain" description="HAMP" evidence="3">
    <location>
        <begin position="330"/>
        <end position="383"/>
    </location>
</feature>
<dbReference type="InterPro" id="IPR003660">
    <property type="entry name" value="HAMP_dom"/>
</dbReference>
<dbReference type="Gene3D" id="3.30.450.20">
    <property type="entry name" value="PAS domain"/>
    <property type="match status" value="2"/>
</dbReference>
<dbReference type="Pfam" id="PF22673">
    <property type="entry name" value="MCP-like_PDC_1"/>
    <property type="match status" value="1"/>
</dbReference>